<dbReference type="InterPro" id="IPR051531">
    <property type="entry name" value="N-acetyltransferase"/>
</dbReference>
<evidence type="ECO:0000313" key="2">
    <source>
        <dbReference type="EMBL" id="OAQ97335.1"/>
    </source>
</evidence>
<name>A0A179I3P2_CORDF</name>
<dbReference type="EMBL" id="LUKN01003522">
    <property type="protein sequence ID" value="OAQ97335.1"/>
    <property type="molecule type" value="Genomic_DNA"/>
</dbReference>
<protein>
    <recommendedName>
        <fullName evidence="1">N-acetyltransferase domain-containing protein</fullName>
    </recommendedName>
</protein>
<dbReference type="Pfam" id="PF13302">
    <property type="entry name" value="Acetyltransf_3"/>
    <property type="match status" value="1"/>
</dbReference>
<dbReference type="OMA" id="VGEQWDD"/>
<dbReference type="SUPFAM" id="SSF55729">
    <property type="entry name" value="Acyl-CoA N-acyltransferases (Nat)"/>
    <property type="match status" value="1"/>
</dbReference>
<evidence type="ECO:0000313" key="3">
    <source>
        <dbReference type="Proteomes" id="UP000243081"/>
    </source>
</evidence>
<dbReference type="OrthoDB" id="3429175at2759"/>
<gene>
    <name evidence="2" type="ORF">LLEC1_07520</name>
</gene>
<dbReference type="InterPro" id="IPR000182">
    <property type="entry name" value="GNAT_dom"/>
</dbReference>
<comment type="caution">
    <text evidence="2">The sequence shown here is derived from an EMBL/GenBank/DDBJ whole genome shotgun (WGS) entry which is preliminary data.</text>
</comment>
<reference evidence="2 3" key="1">
    <citation type="submission" date="2016-03" db="EMBL/GenBank/DDBJ databases">
        <title>Fine-scale spatial genetic structure of a fungal parasite of coffee scale insects.</title>
        <authorList>
            <person name="Jackson D."/>
            <person name="Zemenick K.A."/>
            <person name="Malloure B."/>
            <person name="Quandt C.A."/>
            <person name="James T.Y."/>
        </authorList>
    </citation>
    <scope>NUCLEOTIDE SEQUENCE [LARGE SCALE GENOMIC DNA]</scope>
    <source>
        <strain evidence="2 3">UM487</strain>
    </source>
</reference>
<sequence length="183" mass="19949">MTITDEPWTSTAAEAAHRQLVQLPLPVMDALANNDLKSARALSDDPNISPYIATDECAVVWKRRAAQIRASPDHATWVTRIIVDTQTGAIVGRAGYHGPPDENGMVEVGYSIDPLSRRRGHAQAALKIMLDVAAADARVKVVRASISPSNIASMGMVAKYEFKEVGEQWDDEDGLEKIWEVAV</sequence>
<dbReference type="AlphaFoldDB" id="A0A179I3P2"/>
<organism evidence="2 3">
    <name type="scientific">Cordyceps confragosa</name>
    <name type="common">Lecanicillium lecanii</name>
    <dbReference type="NCBI Taxonomy" id="2714763"/>
    <lineage>
        <taxon>Eukaryota</taxon>
        <taxon>Fungi</taxon>
        <taxon>Dikarya</taxon>
        <taxon>Ascomycota</taxon>
        <taxon>Pezizomycotina</taxon>
        <taxon>Sordariomycetes</taxon>
        <taxon>Hypocreomycetidae</taxon>
        <taxon>Hypocreales</taxon>
        <taxon>Cordycipitaceae</taxon>
        <taxon>Akanthomyces</taxon>
    </lineage>
</organism>
<accession>A0A179I3P2</accession>
<feature type="domain" description="N-acetyltransferase" evidence="1">
    <location>
        <begin position="26"/>
        <end position="183"/>
    </location>
</feature>
<dbReference type="InterPro" id="IPR016181">
    <property type="entry name" value="Acyl_CoA_acyltransferase"/>
</dbReference>
<dbReference type="Proteomes" id="UP000243081">
    <property type="component" value="Unassembled WGS sequence"/>
</dbReference>
<proteinExistence type="predicted"/>
<dbReference type="PROSITE" id="PS51186">
    <property type="entry name" value="GNAT"/>
    <property type="match status" value="1"/>
</dbReference>
<dbReference type="PANTHER" id="PTHR43792">
    <property type="entry name" value="GNAT FAMILY, PUTATIVE (AFU_ORTHOLOGUE AFUA_3G00765)-RELATED-RELATED"/>
    <property type="match status" value="1"/>
</dbReference>
<keyword evidence="3" id="KW-1185">Reference proteome</keyword>
<dbReference type="PANTHER" id="PTHR43792:SF13">
    <property type="entry name" value="ACETYLTRANSFERASE"/>
    <property type="match status" value="1"/>
</dbReference>
<dbReference type="GO" id="GO:0016747">
    <property type="term" value="F:acyltransferase activity, transferring groups other than amino-acyl groups"/>
    <property type="evidence" value="ECO:0007669"/>
    <property type="project" value="InterPro"/>
</dbReference>
<evidence type="ECO:0000259" key="1">
    <source>
        <dbReference type="PROSITE" id="PS51186"/>
    </source>
</evidence>
<dbReference type="Gene3D" id="3.40.630.30">
    <property type="match status" value="1"/>
</dbReference>